<keyword evidence="3" id="KW-1185">Reference proteome</keyword>
<reference evidence="2" key="1">
    <citation type="submission" date="2023-03" db="EMBL/GenBank/DDBJ databases">
        <title>Actinoallomurus iriomotensis NBRC 103684.</title>
        <authorList>
            <person name="Ichikawa N."/>
            <person name="Sato H."/>
            <person name="Tonouchi N."/>
        </authorList>
    </citation>
    <scope>NUCLEOTIDE SEQUENCE</scope>
    <source>
        <strain evidence="2">NBRC 103684</strain>
    </source>
</reference>
<evidence type="ECO:0000313" key="3">
    <source>
        <dbReference type="Proteomes" id="UP001165074"/>
    </source>
</evidence>
<dbReference type="CDD" id="cd06260">
    <property type="entry name" value="DUF820-like"/>
    <property type="match status" value="1"/>
</dbReference>
<evidence type="ECO:0000313" key="2">
    <source>
        <dbReference type="EMBL" id="GLY83857.1"/>
    </source>
</evidence>
<dbReference type="InterPro" id="IPR012296">
    <property type="entry name" value="Nuclease_put_TT1808"/>
</dbReference>
<organism evidence="2 3">
    <name type="scientific">Actinoallomurus iriomotensis</name>
    <dbReference type="NCBI Taxonomy" id="478107"/>
    <lineage>
        <taxon>Bacteria</taxon>
        <taxon>Bacillati</taxon>
        <taxon>Actinomycetota</taxon>
        <taxon>Actinomycetes</taxon>
        <taxon>Streptosporangiales</taxon>
        <taxon>Thermomonosporaceae</taxon>
        <taxon>Actinoallomurus</taxon>
    </lineage>
</organism>
<dbReference type="InterPro" id="IPR011335">
    <property type="entry name" value="Restrct_endonuc-II-like"/>
</dbReference>
<dbReference type="Proteomes" id="UP001165074">
    <property type="component" value="Unassembled WGS sequence"/>
</dbReference>
<dbReference type="InterPro" id="IPR008538">
    <property type="entry name" value="Uma2"/>
</dbReference>
<dbReference type="PANTHER" id="PTHR35400">
    <property type="entry name" value="SLR1083 PROTEIN"/>
    <property type="match status" value="1"/>
</dbReference>
<evidence type="ECO:0000259" key="1">
    <source>
        <dbReference type="Pfam" id="PF05685"/>
    </source>
</evidence>
<feature type="domain" description="Putative restriction endonuclease" evidence="1">
    <location>
        <begin position="15"/>
        <end position="179"/>
    </location>
</feature>
<sequence length="193" mass="21785">MSVVFTESHGPWTVDDLHRLPDDEFHRYEIDDGVLIVSPRPSSPHQFASYKITDVLNRAIETAQVDLVAVPEVEVVTDRRDDWLKVPDVAVVAWDAFDSEPQEYQAADVALAVEISGSRQSRYRDFGEKLVAYAEAGIPHYWVLELVPAPKLTVFELVDGTYEQIAASSELIKLGRPFPVEIDPGRLTRPRRD</sequence>
<gene>
    <name evidence="2" type="ORF">Airi02_017860</name>
</gene>
<dbReference type="AlphaFoldDB" id="A0A9W6VYM9"/>
<dbReference type="SUPFAM" id="SSF52980">
    <property type="entry name" value="Restriction endonuclease-like"/>
    <property type="match status" value="1"/>
</dbReference>
<dbReference type="PANTHER" id="PTHR35400:SF3">
    <property type="entry name" value="SLL1072 PROTEIN"/>
    <property type="match status" value="1"/>
</dbReference>
<proteinExistence type="predicted"/>
<accession>A0A9W6VYM9</accession>
<protein>
    <recommendedName>
        <fullName evidence="1">Putative restriction endonuclease domain-containing protein</fullName>
    </recommendedName>
</protein>
<dbReference type="Pfam" id="PF05685">
    <property type="entry name" value="Uma2"/>
    <property type="match status" value="1"/>
</dbReference>
<dbReference type="Gene3D" id="3.90.1570.10">
    <property type="entry name" value="tt1808, chain A"/>
    <property type="match status" value="1"/>
</dbReference>
<comment type="caution">
    <text evidence="2">The sequence shown here is derived from an EMBL/GenBank/DDBJ whole genome shotgun (WGS) entry which is preliminary data.</text>
</comment>
<name>A0A9W6VYM9_9ACTN</name>
<dbReference type="EMBL" id="BSTK01000002">
    <property type="protein sequence ID" value="GLY83857.1"/>
    <property type="molecule type" value="Genomic_DNA"/>
</dbReference>